<comment type="similarity">
    <text evidence="1">Belongs to the heat shock protein 70 family.</text>
</comment>
<dbReference type="PANTHER" id="PTHR14187:SF5">
    <property type="entry name" value="HEAT SHOCK 70 KDA PROTEIN 12A"/>
    <property type="match status" value="1"/>
</dbReference>
<dbReference type="GO" id="GO:0005524">
    <property type="term" value="F:ATP binding"/>
    <property type="evidence" value="ECO:0007669"/>
    <property type="project" value="UniProtKB-KW"/>
</dbReference>
<dbReference type="OrthoDB" id="2963168at2759"/>
<dbReference type="PANTHER" id="PTHR14187">
    <property type="entry name" value="ALPHA KINASE/ELONGATION FACTOR 2 KINASE"/>
    <property type="match status" value="1"/>
</dbReference>
<keyword evidence="2" id="KW-0547">Nucleotide-binding</keyword>
<evidence type="ECO:0000256" key="2">
    <source>
        <dbReference type="ARBA" id="ARBA00022741"/>
    </source>
</evidence>
<evidence type="ECO:0000313" key="5">
    <source>
        <dbReference type="Proteomes" id="UP000828390"/>
    </source>
</evidence>
<keyword evidence="3" id="KW-0067">ATP-binding</keyword>
<dbReference type="Gene3D" id="3.90.640.10">
    <property type="entry name" value="Actin, Chain A, domain 4"/>
    <property type="match status" value="1"/>
</dbReference>
<dbReference type="Pfam" id="PF00012">
    <property type="entry name" value="HSP70"/>
    <property type="match status" value="1"/>
</dbReference>
<keyword evidence="5" id="KW-1185">Reference proteome</keyword>
<reference evidence="4" key="2">
    <citation type="submission" date="2020-11" db="EMBL/GenBank/DDBJ databases">
        <authorList>
            <person name="McCartney M.A."/>
            <person name="Auch B."/>
            <person name="Kono T."/>
            <person name="Mallez S."/>
            <person name="Becker A."/>
            <person name="Gohl D.M."/>
            <person name="Silverstein K.A.T."/>
            <person name="Koren S."/>
            <person name="Bechman K.B."/>
            <person name="Herman A."/>
            <person name="Abrahante J.E."/>
            <person name="Garbe J."/>
        </authorList>
    </citation>
    <scope>NUCLEOTIDE SEQUENCE</scope>
    <source>
        <strain evidence="4">Duluth1</strain>
        <tissue evidence="4">Whole animal</tissue>
    </source>
</reference>
<dbReference type="Proteomes" id="UP000828390">
    <property type="component" value="Unassembled WGS sequence"/>
</dbReference>
<sequence length="561" mass="62752">MATSSHLIVAAFDFGTTYSGYAFSFKEDPSKVQTNSNWYAGNLVSLKTSTTVLLTPDGAFHSFGFDAEDQYSNLSIDKNHQGWRLFRRFKMVLHGGKNISRSSTVEDIQGFPHPAMEIFTMAIRFLREHLLKALMLQKTGISESDITYILTVPAIWDDMGKQFMREAAVEAGIDDGRLKLALEPEAAAIWCERLESSLHGDTFMVLDLGGGTADISVHERRPGGTMKIIRQASGGPWGGIYVDDNFVSFLSEIFGEQTMSAMKTEEMFDYFDIVREFETKKRTFHGETDAMVTFQVPVSARALSEKLTTQNLGDRLEAYRKKHGHKIILRGDDKLSVQSIAMRSWFDGSLSKLIEHMKSVLKEPNMKGISSVLLVGGFGESEYVRQKIRSGIPGMQLVVPSEAGLAVLKGAVMFGHNPSIVTSRVMPFTYGVAVQQVYDAKKHRGVRNPYNDPNWLVPDCFEVYVRVNEEVAYDQKVTHLSTPSALTSAIPVYRTLQTKPLYITDPGCEHLGTLYITNSCDVPFEEQEQEVTFQFGDTELLVTCKPRGSEKEEKLTLDCLV</sequence>
<proteinExistence type="inferred from homology"/>
<dbReference type="Gene3D" id="3.30.420.40">
    <property type="match status" value="2"/>
</dbReference>
<gene>
    <name evidence="4" type="ORF">DPMN_175735</name>
</gene>
<evidence type="ECO:0000256" key="1">
    <source>
        <dbReference type="ARBA" id="ARBA00007381"/>
    </source>
</evidence>
<dbReference type="CDD" id="cd10229">
    <property type="entry name" value="ASKHA_NBD_HSP70_HSPA12"/>
    <property type="match status" value="1"/>
</dbReference>
<accession>A0A9D4E5P7</accession>
<reference evidence="4" key="1">
    <citation type="journal article" date="2019" name="bioRxiv">
        <title>The Genome of the Zebra Mussel, Dreissena polymorpha: A Resource for Invasive Species Research.</title>
        <authorList>
            <person name="McCartney M.A."/>
            <person name="Auch B."/>
            <person name="Kono T."/>
            <person name="Mallez S."/>
            <person name="Zhang Y."/>
            <person name="Obille A."/>
            <person name="Becker A."/>
            <person name="Abrahante J.E."/>
            <person name="Garbe J."/>
            <person name="Badalamenti J.P."/>
            <person name="Herman A."/>
            <person name="Mangelson H."/>
            <person name="Liachko I."/>
            <person name="Sullivan S."/>
            <person name="Sone E.D."/>
            <person name="Koren S."/>
            <person name="Silverstein K.A.T."/>
            <person name="Beckman K.B."/>
            <person name="Gohl D.M."/>
        </authorList>
    </citation>
    <scope>NUCLEOTIDE SEQUENCE</scope>
    <source>
        <strain evidence="4">Duluth1</strain>
        <tissue evidence="4">Whole animal</tissue>
    </source>
</reference>
<name>A0A9D4E5P7_DREPO</name>
<dbReference type="EMBL" id="JAIWYP010000009">
    <property type="protein sequence ID" value="KAH3774354.1"/>
    <property type="molecule type" value="Genomic_DNA"/>
</dbReference>
<evidence type="ECO:0000313" key="4">
    <source>
        <dbReference type="EMBL" id="KAH3774354.1"/>
    </source>
</evidence>
<dbReference type="InterPro" id="IPR043129">
    <property type="entry name" value="ATPase_NBD"/>
</dbReference>
<dbReference type="SUPFAM" id="SSF53067">
    <property type="entry name" value="Actin-like ATPase domain"/>
    <property type="match status" value="2"/>
</dbReference>
<dbReference type="GO" id="GO:0140662">
    <property type="term" value="F:ATP-dependent protein folding chaperone"/>
    <property type="evidence" value="ECO:0007669"/>
    <property type="project" value="InterPro"/>
</dbReference>
<organism evidence="4 5">
    <name type="scientific">Dreissena polymorpha</name>
    <name type="common">Zebra mussel</name>
    <name type="synonym">Mytilus polymorpha</name>
    <dbReference type="NCBI Taxonomy" id="45954"/>
    <lineage>
        <taxon>Eukaryota</taxon>
        <taxon>Metazoa</taxon>
        <taxon>Spiralia</taxon>
        <taxon>Lophotrochozoa</taxon>
        <taxon>Mollusca</taxon>
        <taxon>Bivalvia</taxon>
        <taxon>Autobranchia</taxon>
        <taxon>Heteroconchia</taxon>
        <taxon>Euheterodonta</taxon>
        <taxon>Imparidentia</taxon>
        <taxon>Neoheterodontei</taxon>
        <taxon>Myida</taxon>
        <taxon>Dreissenoidea</taxon>
        <taxon>Dreissenidae</taxon>
        <taxon>Dreissena</taxon>
    </lineage>
</organism>
<comment type="caution">
    <text evidence="4">The sequence shown here is derived from an EMBL/GenBank/DDBJ whole genome shotgun (WGS) entry which is preliminary data.</text>
</comment>
<protein>
    <submittedName>
        <fullName evidence="4">Uncharacterized protein</fullName>
    </submittedName>
</protein>
<dbReference type="InterPro" id="IPR013126">
    <property type="entry name" value="Hsp_70_fam"/>
</dbReference>
<dbReference type="AlphaFoldDB" id="A0A9D4E5P7"/>
<evidence type="ECO:0000256" key="3">
    <source>
        <dbReference type="ARBA" id="ARBA00022840"/>
    </source>
</evidence>